<gene>
    <name evidence="3" type="ORF">CSW29_10650</name>
    <name evidence="2" type="ORF">CSW38_02035</name>
    <name evidence="1" type="ORF">CSW47_10780</name>
</gene>
<comment type="caution">
    <text evidence="2">The sequence shown here is derived from an EMBL/GenBank/DDBJ whole genome shotgun (WGS) entry which is preliminary data.</text>
</comment>
<accession>A0A430S2N9</accession>
<evidence type="ECO:0000313" key="1">
    <source>
        <dbReference type="EMBL" id="RTH02383.1"/>
    </source>
</evidence>
<dbReference type="EMBL" id="PELY01000044">
    <property type="protein sequence ID" value="RTH27970.1"/>
    <property type="molecule type" value="Genomic_DNA"/>
</dbReference>
<evidence type="ECO:0000313" key="3">
    <source>
        <dbReference type="EMBL" id="RTH98076.1"/>
    </source>
</evidence>
<organism evidence="2 5">
    <name type="scientific">Thermus scotoductus</name>
    <dbReference type="NCBI Taxonomy" id="37636"/>
    <lineage>
        <taxon>Bacteria</taxon>
        <taxon>Thermotogati</taxon>
        <taxon>Deinococcota</taxon>
        <taxon>Deinococci</taxon>
        <taxon>Thermales</taxon>
        <taxon>Thermaceae</taxon>
        <taxon>Thermus</taxon>
    </lineage>
</organism>
<dbReference type="AlphaFoldDB" id="A0A430S2N9"/>
<dbReference type="Proteomes" id="UP000287306">
    <property type="component" value="Unassembled WGS sequence"/>
</dbReference>
<dbReference type="Proteomes" id="UP000288347">
    <property type="component" value="Unassembled WGS sequence"/>
</dbReference>
<dbReference type="RefSeq" id="WP_126169808.1">
    <property type="nucleotide sequence ID" value="NZ_PELL01000022.1"/>
</dbReference>
<dbReference type="EMBL" id="PELP01000344">
    <property type="protein sequence ID" value="RTH02383.1"/>
    <property type="molecule type" value="Genomic_DNA"/>
</dbReference>
<evidence type="ECO:0000313" key="4">
    <source>
        <dbReference type="Proteomes" id="UP000286734"/>
    </source>
</evidence>
<evidence type="ECO:0000313" key="5">
    <source>
        <dbReference type="Proteomes" id="UP000287306"/>
    </source>
</evidence>
<dbReference type="EMBL" id="PEMH01000364">
    <property type="protein sequence ID" value="RTH98076.1"/>
    <property type="molecule type" value="Genomic_DNA"/>
</dbReference>
<proteinExistence type="predicted"/>
<protein>
    <submittedName>
        <fullName evidence="2">Uncharacterized protein</fullName>
    </submittedName>
</protein>
<dbReference type="Proteomes" id="UP000286734">
    <property type="component" value="Unassembled WGS sequence"/>
</dbReference>
<name>A0A430S2N9_THESC</name>
<evidence type="ECO:0000313" key="6">
    <source>
        <dbReference type="Proteomes" id="UP000288347"/>
    </source>
</evidence>
<evidence type="ECO:0000313" key="2">
    <source>
        <dbReference type="EMBL" id="RTH27970.1"/>
    </source>
</evidence>
<reference evidence="4 5" key="1">
    <citation type="journal article" date="2019" name="Extremophiles">
        <title>Biogeography of thermophiles and predominance of Thermus scotoductus in domestic water heaters.</title>
        <authorList>
            <person name="Wilpiszeski R.L."/>
            <person name="Zhang Z."/>
            <person name="House C.H."/>
        </authorList>
    </citation>
    <scope>NUCLEOTIDE SEQUENCE [LARGE SCALE GENOMIC DNA]</scope>
    <source>
        <strain evidence="3 6">16_S16</strain>
        <strain evidence="2 5">25_S25</strain>
        <strain evidence="1 4">34_S34</strain>
    </source>
</reference>
<sequence>MPSYRDMLAYDGDPQDLVVWCPQCGGEGMVWETPEEWEMEWEDPYEVIFGRSEERTEELAQWVQVYREARHQAHLPPHEAARVADDAVYGPL</sequence>